<dbReference type="InterPro" id="IPR011990">
    <property type="entry name" value="TPR-like_helical_dom_sf"/>
</dbReference>
<comment type="caution">
    <text evidence="2">The sequence shown here is derived from an EMBL/GenBank/DDBJ whole genome shotgun (WGS) entry which is preliminary data.</text>
</comment>
<dbReference type="SUPFAM" id="SSF48452">
    <property type="entry name" value="TPR-like"/>
    <property type="match status" value="1"/>
</dbReference>
<dbReference type="SMART" id="SM00028">
    <property type="entry name" value="TPR"/>
    <property type="match status" value="2"/>
</dbReference>
<dbReference type="EMBL" id="PIPM01000008">
    <property type="protein sequence ID" value="RUO31335.1"/>
    <property type="molecule type" value="Genomic_DNA"/>
</dbReference>
<dbReference type="Proteomes" id="UP000288405">
    <property type="component" value="Unassembled WGS sequence"/>
</dbReference>
<gene>
    <name evidence="2" type="ORF">CWE11_08290</name>
</gene>
<dbReference type="InterPro" id="IPR019734">
    <property type="entry name" value="TPR_rpt"/>
</dbReference>
<organism evidence="2 3">
    <name type="scientific">Aliidiomarina sanyensis</name>
    <dbReference type="NCBI Taxonomy" id="1249555"/>
    <lineage>
        <taxon>Bacteria</taxon>
        <taxon>Pseudomonadati</taxon>
        <taxon>Pseudomonadota</taxon>
        <taxon>Gammaproteobacteria</taxon>
        <taxon>Alteromonadales</taxon>
        <taxon>Idiomarinaceae</taxon>
        <taxon>Aliidiomarina</taxon>
    </lineage>
</organism>
<evidence type="ECO:0000256" key="1">
    <source>
        <dbReference type="PROSITE-ProRule" id="PRU00339"/>
    </source>
</evidence>
<keyword evidence="1" id="KW-0802">TPR repeat</keyword>
<evidence type="ECO:0000313" key="2">
    <source>
        <dbReference type="EMBL" id="RUO31335.1"/>
    </source>
</evidence>
<evidence type="ECO:0000313" key="3">
    <source>
        <dbReference type="Proteomes" id="UP000288405"/>
    </source>
</evidence>
<sequence>MFDKQGCVMNQLSLRKRRPREVLRAGLIFQWNKALTGSRAVLVVCLMSMSILGCASTESVRSAPADTMQAWELAALQAYHQGDFVSAESYLNQLVKREPKRVRAWFLLGQIHLRHQRLPAAERAFLQVVKLEPDLQEAWHNLAVTQLRTATATLIEARQHGDILQPAFLEWLFQVQGQLDATW</sequence>
<accession>A0A432WEP8</accession>
<name>A0A432WEP8_9GAMM</name>
<dbReference type="PROSITE" id="PS50005">
    <property type="entry name" value="TPR"/>
    <property type="match status" value="1"/>
</dbReference>
<proteinExistence type="predicted"/>
<feature type="repeat" description="TPR" evidence="1">
    <location>
        <begin position="102"/>
        <end position="135"/>
    </location>
</feature>
<keyword evidence="3" id="KW-1185">Reference proteome</keyword>
<dbReference type="AlphaFoldDB" id="A0A432WEP8"/>
<dbReference type="Gene3D" id="1.25.40.10">
    <property type="entry name" value="Tetratricopeptide repeat domain"/>
    <property type="match status" value="1"/>
</dbReference>
<reference evidence="2 3" key="1">
    <citation type="journal article" date="2011" name="Front. Microbiol.">
        <title>Genomic signatures of strain selection and enhancement in Bacillus atrophaeus var. globigii, a historical biowarfare simulant.</title>
        <authorList>
            <person name="Gibbons H.S."/>
            <person name="Broomall S.M."/>
            <person name="McNew L.A."/>
            <person name="Daligault H."/>
            <person name="Chapman C."/>
            <person name="Bruce D."/>
            <person name="Karavis M."/>
            <person name="Krepps M."/>
            <person name="McGregor P.A."/>
            <person name="Hong C."/>
            <person name="Park K.H."/>
            <person name="Akmal A."/>
            <person name="Feldman A."/>
            <person name="Lin J.S."/>
            <person name="Chang W.E."/>
            <person name="Higgs B.W."/>
            <person name="Demirev P."/>
            <person name="Lindquist J."/>
            <person name="Liem A."/>
            <person name="Fochler E."/>
            <person name="Read T.D."/>
            <person name="Tapia R."/>
            <person name="Johnson S."/>
            <person name="Bishop-Lilly K.A."/>
            <person name="Detter C."/>
            <person name="Han C."/>
            <person name="Sozhamannan S."/>
            <person name="Rosenzweig C.N."/>
            <person name="Skowronski E.W."/>
        </authorList>
    </citation>
    <scope>NUCLEOTIDE SEQUENCE [LARGE SCALE GENOMIC DNA]</scope>
    <source>
        <strain evidence="2 3">GYP-17</strain>
    </source>
</reference>
<dbReference type="Pfam" id="PF13432">
    <property type="entry name" value="TPR_16"/>
    <property type="match status" value="1"/>
</dbReference>
<protein>
    <submittedName>
        <fullName evidence="2">Uncharacterized protein</fullName>
    </submittedName>
</protein>